<sequence>MKVEDGRSKCIFRMRDRKARLKRKQLLHRMLNNQNTW</sequence>
<dbReference type="AlphaFoldDB" id="A0AAN4N1B5"/>
<comment type="caution">
    <text evidence="1">The sequence shown here is derived from an EMBL/GenBank/DDBJ whole genome shotgun (WGS) entry which is preliminary data.</text>
</comment>
<evidence type="ECO:0000313" key="1">
    <source>
        <dbReference type="EMBL" id="EYA15219.1"/>
    </source>
</evidence>
<evidence type="ECO:0000313" key="2">
    <source>
        <dbReference type="Proteomes" id="UP000022433"/>
    </source>
</evidence>
<dbReference type="EMBL" id="JGEA01000018">
    <property type="protein sequence ID" value="EYA15219.1"/>
    <property type="molecule type" value="Genomic_DNA"/>
</dbReference>
<gene>
    <name evidence="1" type="ORF">M104_1442</name>
</gene>
<protein>
    <submittedName>
        <fullName evidence="1">Uncharacterized protein</fullName>
    </submittedName>
</protein>
<accession>A0AAN4N1B5</accession>
<organism evidence="1 2">
    <name type="scientific">Bacteroides fragilis str. 1007-1-F #10</name>
    <dbReference type="NCBI Taxonomy" id="1339295"/>
    <lineage>
        <taxon>Bacteria</taxon>
        <taxon>Pseudomonadati</taxon>
        <taxon>Bacteroidota</taxon>
        <taxon>Bacteroidia</taxon>
        <taxon>Bacteroidales</taxon>
        <taxon>Bacteroidaceae</taxon>
        <taxon>Bacteroides</taxon>
    </lineage>
</organism>
<name>A0AAN4N1B5_BACFG</name>
<reference evidence="1 2" key="1">
    <citation type="submission" date="2014-02" db="EMBL/GenBank/DDBJ databases">
        <authorList>
            <person name="Sears C."/>
            <person name="Carroll K."/>
            <person name="Sack B.R."/>
            <person name="Qadri F."/>
            <person name="Myers L.L."/>
            <person name="Chung G.-T."/>
            <person name="Escheverria P."/>
            <person name="Fraser C.M."/>
            <person name="Sadzewicz L."/>
            <person name="Shefchek K.A."/>
            <person name="Tallon L."/>
            <person name="Das S.P."/>
            <person name="Daugherty S."/>
            <person name="Mongodin E.F."/>
        </authorList>
    </citation>
    <scope>NUCLEOTIDE SEQUENCE [LARGE SCALE GENOMIC DNA]</scope>
    <source>
        <strain evidence="1 2">1007-1-F #10</strain>
    </source>
</reference>
<dbReference type="Proteomes" id="UP000022433">
    <property type="component" value="Unassembled WGS sequence"/>
</dbReference>
<proteinExistence type="predicted"/>